<keyword evidence="2" id="KW-0229">DNA integration</keyword>
<dbReference type="SUPFAM" id="SSF56349">
    <property type="entry name" value="DNA breaking-rejoining enzymes"/>
    <property type="match status" value="1"/>
</dbReference>
<dbReference type="PANTHER" id="PTHR30629:SF2">
    <property type="entry name" value="PROPHAGE INTEGRASE INTS-RELATED"/>
    <property type="match status" value="1"/>
</dbReference>
<dbReference type="Gene3D" id="1.10.150.130">
    <property type="match status" value="1"/>
</dbReference>
<dbReference type="Pfam" id="PF00589">
    <property type="entry name" value="Phage_integrase"/>
    <property type="match status" value="1"/>
</dbReference>
<evidence type="ECO:0000259" key="6">
    <source>
        <dbReference type="Pfam" id="PF22022"/>
    </source>
</evidence>
<dbReference type="InterPro" id="IPR053876">
    <property type="entry name" value="Phage_int_M"/>
</dbReference>
<evidence type="ECO:0000259" key="5">
    <source>
        <dbReference type="Pfam" id="PF00589"/>
    </source>
</evidence>
<dbReference type="InterPro" id="IPR013762">
    <property type="entry name" value="Integrase-like_cat_sf"/>
</dbReference>
<evidence type="ECO:0000256" key="1">
    <source>
        <dbReference type="ARBA" id="ARBA00008857"/>
    </source>
</evidence>
<organism evidence="7 8">
    <name type="scientific">Paracoccus rhizosphaerae</name>
    <dbReference type="NCBI Taxonomy" id="1133347"/>
    <lineage>
        <taxon>Bacteria</taxon>
        <taxon>Pseudomonadati</taxon>
        <taxon>Pseudomonadota</taxon>
        <taxon>Alphaproteobacteria</taxon>
        <taxon>Rhodobacterales</taxon>
        <taxon>Paracoccaceae</taxon>
        <taxon>Paracoccus</taxon>
    </lineage>
</organism>
<evidence type="ECO:0000313" key="7">
    <source>
        <dbReference type="EMBL" id="MFC0201477.1"/>
    </source>
</evidence>
<evidence type="ECO:0000256" key="2">
    <source>
        <dbReference type="ARBA" id="ARBA00022908"/>
    </source>
</evidence>
<reference evidence="7 8" key="1">
    <citation type="submission" date="2024-09" db="EMBL/GenBank/DDBJ databases">
        <authorList>
            <person name="Sun Q."/>
            <person name="Mori K."/>
        </authorList>
    </citation>
    <scope>NUCLEOTIDE SEQUENCE [LARGE SCALE GENOMIC DNA]</scope>
    <source>
        <strain evidence="7 8">CCM 7904</strain>
    </source>
</reference>
<comment type="similarity">
    <text evidence="1">Belongs to the 'phage' integrase family.</text>
</comment>
<keyword evidence="4" id="KW-0233">DNA recombination</keyword>
<feature type="domain" description="Tyr recombinase" evidence="5">
    <location>
        <begin position="98"/>
        <end position="260"/>
    </location>
</feature>
<dbReference type="InterPro" id="IPR011010">
    <property type="entry name" value="DNA_brk_join_enz"/>
</dbReference>
<comment type="caution">
    <text evidence="7">The sequence shown here is derived from an EMBL/GenBank/DDBJ whole genome shotgun (WGS) entry which is preliminary data.</text>
</comment>
<evidence type="ECO:0000313" key="8">
    <source>
        <dbReference type="Proteomes" id="UP001589795"/>
    </source>
</evidence>
<dbReference type="EMBL" id="JBHLWQ010000135">
    <property type="protein sequence ID" value="MFC0201477.1"/>
    <property type="molecule type" value="Genomic_DNA"/>
</dbReference>
<dbReference type="Gene3D" id="1.10.443.10">
    <property type="entry name" value="Intergrase catalytic core"/>
    <property type="match status" value="1"/>
</dbReference>
<dbReference type="CDD" id="cd00801">
    <property type="entry name" value="INT_P4_C"/>
    <property type="match status" value="1"/>
</dbReference>
<evidence type="ECO:0000256" key="3">
    <source>
        <dbReference type="ARBA" id="ARBA00023125"/>
    </source>
</evidence>
<sequence>MGELLVADLTIQDMLRVLQPLWQTKTETATRLRGRMENVLSWATVAGYRKGDNPARWRGNLDALLPKPGKVAEKGNHPAVALDQAAAWFQALRTRGGTAARALEFLTLCASRSGEVRGATWDEVDEAGKIWTISAARMKAEREHRVALTDQALRIAQAMPRQAGSPYIFAAPRGGPLSDMSISAVMRRMQADAESAAKKAGKDAAAAGWRDKRSRRPAVPHGLRSTFRDWVSELMDYPRDMAEIALAHNVGSEVERAYRRGDIIEKRRQMMADWAQFLRAG</sequence>
<name>A0ABV6CL50_9RHOB</name>
<keyword evidence="3" id="KW-0238">DNA-binding</keyword>
<protein>
    <submittedName>
        <fullName evidence="7">Tyrosine-type recombinase/integrase</fullName>
    </submittedName>
</protein>
<dbReference type="RefSeq" id="WP_378926951.1">
    <property type="nucleotide sequence ID" value="NZ_JAOTBE010000026.1"/>
</dbReference>
<proteinExistence type="inferred from homology"/>
<feature type="domain" description="Phage integrase central" evidence="6">
    <location>
        <begin position="1"/>
        <end position="60"/>
    </location>
</feature>
<keyword evidence="8" id="KW-1185">Reference proteome</keyword>
<dbReference type="InterPro" id="IPR002104">
    <property type="entry name" value="Integrase_catalytic"/>
</dbReference>
<dbReference type="Proteomes" id="UP001589795">
    <property type="component" value="Unassembled WGS sequence"/>
</dbReference>
<gene>
    <name evidence="7" type="ORF">ACFFIZ_14470</name>
</gene>
<dbReference type="InterPro" id="IPR050808">
    <property type="entry name" value="Phage_Integrase"/>
</dbReference>
<dbReference type="Pfam" id="PF22022">
    <property type="entry name" value="Phage_int_M"/>
    <property type="match status" value="1"/>
</dbReference>
<evidence type="ECO:0000256" key="4">
    <source>
        <dbReference type="ARBA" id="ARBA00023172"/>
    </source>
</evidence>
<dbReference type="InterPro" id="IPR010998">
    <property type="entry name" value="Integrase_recombinase_N"/>
</dbReference>
<dbReference type="PANTHER" id="PTHR30629">
    <property type="entry name" value="PROPHAGE INTEGRASE"/>
    <property type="match status" value="1"/>
</dbReference>
<accession>A0ABV6CL50</accession>